<sequence length="243" mass="27811">MSQLFVGRLPRNMEPSKLEDLFKEFGELSRCDVKHGVNLCYGFVEYSDSSNATKALEKCNGMTVDGEQIVVEIAKAPARKRDGNTCFRCGNEEIARLHPVVADSYDRNRRHRGDHRDRRDRRDNRDGRHYRRNSRSRSASRRDHRGGGSHRHGGDRSFRQQSRSRSRSPRNNHRSDRRQPKTASRHSAHNDGRHGRRDEHSSWNEERNSGDTTMADDTYNGALATKDTAPDSAVLVGDNSWVA</sequence>
<dbReference type="EMBL" id="JANBUO010000006">
    <property type="protein sequence ID" value="KAJ2809276.1"/>
    <property type="molecule type" value="Genomic_DNA"/>
</dbReference>
<evidence type="ECO:0000256" key="2">
    <source>
        <dbReference type="SAM" id="MobiDB-lite"/>
    </source>
</evidence>
<feature type="region of interest" description="Disordered" evidence="2">
    <location>
        <begin position="105"/>
        <end position="224"/>
    </location>
</feature>
<evidence type="ECO:0000313" key="5">
    <source>
        <dbReference type="Proteomes" id="UP001140094"/>
    </source>
</evidence>
<organism evidence="4 5">
    <name type="scientific">Coemansia guatemalensis</name>
    <dbReference type="NCBI Taxonomy" id="2761395"/>
    <lineage>
        <taxon>Eukaryota</taxon>
        <taxon>Fungi</taxon>
        <taxon>Fungi incertae sedis</taxon>
        <taxon>Zoopagomycota</taxon>
        <taxon>Kickxellomycotina</taxon>
        <taxon>Kickxellomycetes</taxon>
        <taxon>Kickxellales</taxon>
        <taxon>Kickxellaceae</taxon>
        <taxon>Coemansia</taxon>
    </lineage>
</organism>
<evidence type="ECO:0000313" key="4">
    <source>
        <dbReference type="EMBL" id="KAJ2809276.1"/>
    </source>
</evidence>
<reference evidence="4" key="1">
    <citation type="submission" date="2022-07" db="EMBL/GenBank/DDBJ databases">
        <title>Phylogenomic reconstructions and comparative analyses of Kickxellomycotina fungi.</title>
        <authorList>
            <person name="Reynolds N.K."/>
            <person name="Stajich J.E."/>
            <person name="Barry K."/>
            <person name="Grigoriev I.V."/>
            <person name="Crous P."/>
            <person name="Smith M.E."/>
        </authorList>
    </citation>
    <scope>NUCLEOTIDE SEQUENCE</scope>
    <source>
        <strain evidence="4">NRRL 1565</strain>
    </source>
</reference>
<name>A0A9W8I1H9_9FUNG</name>
<dbReference type="OrthoDB" id="5970at2759"/>
<dbReference type="PROSITE" id="PS50102">
    <property type="entry name" value="RRM"/>
    <property type="match status" value="1"/>
</dbReference>
<gene>
    <name evidence="4" type="ORF">H4R20_000271</name>
</gene>
<evidence type="ECO:0000256" key="1">
    <source>
        <dbReference type="PROSITE-ProRule" id="PRU00176"/>
    </source>
</evidence>
<comment type="caution">
    <text evidence="4">The sequence shown here is derived from an EMBL/GenBank/DDBJ whole genome shotgun (WGS) entry which is preliminary data.</text>
</comment>
<dbReference type="SMART" id="SM00360">
    <property type="entry name" value="RRM"/>
    <property type="match status" value="1"/>
</dbReference>
<feature type="compositionally biased region" description="Basic residues" evidence="2">
    <location>
        <begin position="128"/>
        <end position="151"/>
    </location>
</feature>
<dbReference type="CDD" id="cd00590">
    <property type="entry name" value="RRM_SF"/>
    <property type="match status" value="1"/>
</dbReference>
<keyword evidence="5" id="KW-1185">Reference proteome</keyword>
<feature type="compositionally biased region" description="Basic and acidic residues" evidence="2">
    <location>
        <begin position="188"/>
        <end position="209"/>
    </location>
</feature>
<dbReference type="InterPro" id="IPR012677">
    <property type="entry name" value="Nucleotide-bd_a/b_plait_sf"/>
</dbReference>
<dbReference type="Pfam" id="PF00076">
    <property type="entry name" value="RRM_1"/>
    <property type="match status" value="1"/>
</dbReference>
<evidence type="ECO:0000259" key="3">
    <source>
        <dbReference type="PROSITE" id="PS50102"/>
    </source>
</evidence>
<dbReference type="GO" id="GO:0003723">
    <property type="term" value="F:RNA binding"/>
    <property type="evidence" value="ECO:0007669"/>
    <property type="project" value="UniProtKB-UniRule"/>
</dbReference>
<proteinExistence type="predicted"/>
<accession>A0A9W8I1H9</accession>
<keyword evidence="1" id="KW-0694">RNA-binding</keyword>
<feature type="compositionally biased region" description="Basic residues" evidence="2">
    <location>
        <begin position="162"/>
        <end position="172"/>
    </location>
</feature>
<dbReference type="PANTHER" id="PTHR48038">
    <property type="entry name" value="RIBONUCLEOPROTEIN RB97D"/>
    <property type="match status" value="1"/>
</dbReference>
<feature type="domain" description="RRM" evidence="3">
    <location>
        <begin position="2"/>
        <end position="76"/>
    </location>
</feature>
<dbReference type="PANTHER" id="PTHR48038:SF1">
    <property type="entry name" value="RIBONUCLEOPROTEIN RB97D"/>
    <property type="match status" value="1"/>
</dbReference>
<protein>
    <recommendedName>
        <fullName evidence="3">RRM domain-containing protein</fullName>
    </recommendedName>
</protein>
<dbReference type="Proteomes" id="UP001140094">
    <property type="component" value="Unassembled WGS sequence"/>
</dbReference>
<dbReference type="Gene3D" id="3.30.70.330">
    <property type="match status" value="1"/>
</dbReference>
<dbReference type="InterPro" id="IPR035979">
    <property type="entry name" value="RBD_domain_sf"/>
</dbReference>
<dbReference type="InterPro" id="IPR000504">
    <property type="entry name" value="RRM_dom"/>
</dbReference>
<dbReference type="AlphaFoldDB" id="A0A9W8I1H9"/>
<feature type="compositionally biased region" description="Basic and acidic residues" evidence="2">
    <location>
        <begin position="114"/>
        <end position="127"/>
    </location>
</feature>
<dbReference type="SUPFAM" id="SSF54928">
    <property type="entry name" value="RNA-binding domain, RBD"/>
    <property type="match status" value="1"/>
</dbReference>